<evidence type="ECO:0000313" key="8">
    <source>
        <dbReference type="Proteomes" id="UP000636709"/>
    </source>
</evidence>
<evidence type="ECO:0000256" key="3">
    <source>
        <dbReference type="PROSITE-ProRule" id="PRU00024"/>
    </source>
</evidence>
<protein>
    <recommendedName>
        <fullName evidence="9">CONSTANS-like protein</fullName>
    </recommendedName>
</protein>
<dbReference type="GO" id="GO:0009909">
    <property type="term" value="P:regulation of flower development"/>
    <property type="evidence" value="ECO:0007669"/>
    <property type="project" value="InterPro"/>
</dbReference>
<evidence type="ECO:0008006" key="9">
    <source>
        <dbReference type="Google" id="ProtNLM"/>
    </source>
</evidence>
<dbReference type="EMBL" id="JACEFO010000036">
    <property type="protein sequence ID" value="KAF8783831.1"/>
    <property type="molecule type" value="Genomic_DNA"/>
</dbReference>
<evidence type="ECO:0000256" key="1">
    <source>
        <dbReference type="ARBA" id="ARBA00004123"/>
    </source>
</evidence>
<evidence type="ECO:0000256" key="4">
    <source>
        <dbReference type="PROSITE-ProRule" id="PRU00357"/>
    </source>
</evidence>
<dbReference type="AlphaFoldDB" id="A0A835G1W0"/>
<comment type="caution">
    <text evidence="7">The sequence shown here is derived from an EMBL/GenBank/DDBJ whole genome shotgun (WGS) entry which is preliminary data.</text>
</comment>
<dbReference type="PANTHER" id="PTHR31319">
    <property type="entry name" value="ZINC FINGER PROTEIN CONSTANS-LIKE 4"/>
    <property type="match status" value="1"/>
</dbReference>
<dbReference type="PROSITE" id="PS51017">
    <property type="entry name" value="CCT"/>
    <property type="match status" value="1"/>
</dbReference>
<dbReference type="GO" id="GO:0003700">
    <property type="term" value="F:DNA-binding transcription factor activity"/>
    <property type="evidence" value="ECO:0007669"/>
    <property type="project" value="TreeGrafter"/>
</dbReference>
<accession>A0A835G1W0</accession>
<dbReference type="Proteomes" id="UP000636709">
    <property type="component" value="Unassembled WGS sequence"/>
</dbReference>
<reference evidence="7" key="1">
    <citation type="submission" date="2020-07" db="EMBL/GenBank/DDBJ databases">
        <title>Genome sequence and genetic diversity analysis of an under-domesticated orphan crop, white fonio (Digitaria exilis).</title>
        <authorList>
            <person name="Bennetzen J.L."/>
            <person name="Chen S."/>
            <person name="Ma X."/>
            <person name="Wang X."/>
            <person name="Yssel A.E.J."/>
            <person name="Chaluvadi S.R."/>
            <person name="Johnson M."/>
            <person name="Gangashetty P."/>
            <person name="Hamidou F."/>
            <person name="Sanogo M.D."/>
            <person name="Zwaenepoel A."/>
            <person name="Wallace J."/>
            <person name="Van De Peer Y."/>
            <person name="Van Deynze A."/>
        </authorList>
    </citation>
    <scope>NUCLEOTIDE SEQUENCE</scope>
    <source>
        <tissue evidence="7">Leaves</tissue>
    </source>
</reference>
<keyword evidence="3" id="KW-0862">Zinc</keyword>
<evidence type="ECO:0000256" key="2">
    <source>
        <dbReference type="ARBA" id="ARBA00023242"/>
    </source>
</evidence>
<keyword evidence="8" id="KW-1185">Reference proteome</keyword>
<keyword evidence="3" id="KW-0863">Zinc-finger</keyword>
<dbReference type="PANTHER" id="PTHR31319:SF61">
    <property type="entry name" value="OS02G0178100 PROTEIN"/>
    <property type="match status" value="1"/>
</dbReference>
<dbReference type="InterPro" id="IPR010402">
    <property type="entry name" value="CCT_domain"/>
</dbReference>
<proteinExistence type="predicted"/>
<dbReference type="OrthoDB" id="659557at2759"/>
<evidence type="ECO:0000259" key="5">
    <source>
        <dbReference type="PROSITE" id="PS50119"/>
    </source>
</evidence>
<dbReference type="GO" id="GO:0008270">
    <property type="term" value="F:zinc ion binding"/>
    <property type="evidence" value="ECO:0007669"/>
    <property type="project" value="UniProtKB-KW"/>
</dbReference>
<dbReference type="Pfam" id="PF00643">
    <property type="entry name" value="zf-B_box"/>
    <property type="match status" value="1"/>
</dbReference>
<gene>
    <name evidence="7" type="ORF">HU200_000271</name>
</gene>
<feature type="domain" description="CCT" evidence="6">
    <location>
        <begin position="307"/>
        <end position="349"/>
    </location>
</feature>
<keyword evidence="2 4" id="KW-0539">Nucleus</keyword>
<dbReference type="SMART" id="SM00336">
    <property type="entry name" value="BBOX"/>
    <property type="match status" value="1"/>
</dbReference>
<comment type="subcellular location">
    <subcellularLocation>
        <location evidence="1 4">Nucleus</location>
    </subcellularLocation>
</comment>
<feature type="domain" description="B box-type" evidence="5">
    <location>
        <begin position="57"/>
        <end position="104"/>
    </location>
</feature>
<dbReference type="GO" id="GO:0005634">
    <property type="term" value="C:nucleus"/>
    <property type="evidence" value="ECO:0007669"/>
    <property type="project" value="UniProtKB-SubCell"/>
</dbReference>
<keyword evidence="3" id="KW-0479">Metal-binding</keyword>
<evidence type="ECO:0000313" key="7">
    <source>
        <dbReference type="EMBL" id="KAF8783831.1"/>
    </source>
</evidence>
<name>A0A835G1W0_9POAL</name>
<organism evidence="7 8">
    <name type="scientific">Digitaria exilis</name>
    <dbReference type="NCBI Taxonomy" id="1010633"/>
    <lineage>
        <taxon>Eukaryota</taxon>
        <taxon>Viridiplantae</taxon>
        <taxon>Streptophyta</taxon>
        <taxon>Embryophyta</taxon>
        <taxon>Tracheophyta</taxon>
        <taxon>Spermatophyta</taxon>
        <taxon>Magnoliopsida</taxon>
        <taxon>Liliopsida</taxon>
        <taxon>Poales</taxon>
        <taxon>Poaceae</taxon>
        <taxon>PACMAD clade</taxon>
        <taxon>Panicoideae</taxon>
        <taxon>Panicodae</taxon>
        <taxon>Paniceae</taxon>
        <taxon>Anthephorinae</taxon>
        <taxon>Digitaria</taxon>
    </lineage>
</organism>
<dbReference type="PROSITE" id="PS50119">
    <property type="entry name" value="ZF_BBOX"/>
    <property type="match status" value="1"/>
</dbReference>
<dbReference type="InterPro" id="IPR000315">
    <property type="entry name" value="Znf_B-box"/>
</dbReference>
<sequence>MAAARYWGVGGRRCGGACGGGSPAAVHCRTCSGGGGGGGGAYLCAGCDAAHARAGHVRVWVCEVCERAPAAVTCRADAAALCAACDADIHDANPLARRHERVPVQPIGSASAAAHAETLLFDAVAGVGGEEDDAGMIAGGAKADEKVDFLFADVMAADPFLGQDFARFTHADSVVPNNGSSGGGGVDLDFGGAAAMAVVKPSYSSYTVASLGHSLIVVSCWLMIIEQGSSSEVGLVPDVMCGGRGGSVTGGVIELDFAQSKAAYLPYAAATPTHSVSSLDTGAVSERSDGVRFAAATTTPAASPESREARLMRYREKRKNRRFEKTIRYASRKAYAESRPRVKGRFAKRGDDADTDASDLAADLITAAAAPPPMKLQQQQQTAAGYHPYVLDFAGGYGVVPSF</sequence>
<dbReference type="Pfam" id="PF06203">
    <property type="entry name" value="CCT"/>
    <property type="match status" value="1"/>
</dbReference>
<evidence type="ECO:0000259" key="6">
    <source>
        <dbReference type="PROSITE" id="PS51017"/>
    </source>
</evidence>
<dbReference type="InterPro" id="IPR045281">
    <property type="entry name" value="CONSTANS-like"/>
</dbReference>